<reference evidence="6" key="3">
    <citation type="submission" date="2015-03" db="EMBL/GenBank/DDBJ databases">
        <authorList>
            <consortium name="Pathogen Informatics"/>
        </authorList>
    </citation>
    <scope>NUCLEOTIDE SEQUENCE [LARGE SCALE GENOMIC DNA]</scope>
    <source>
        <strain evidence="6">A125KOH2</strain>
    </source>
</reference>
<keyword evidence="5" id="KW-1185">Reference proteome</keyword>
<organism evidence="3 6">
    <name type="scientific">Yersinia pekkanenii</name>
    <dbReference type="NCBI Taxonomy" id="1288385"/>
    <lineage>
        <taxon>Bacteria</taxon>
        <taxon>Pseudomonadati</taxon>
        <taxon>Pseudomonadota</taxon>
        <taxon>Gammaproteobacteria</taxon>
        <taxon>Enterobacterales</taxon>
        <taxon>Yersiniaceae</taxon>
        <taxon>Yersinia</taxon>
    </lineage>
</organism>
<reference evidence="3" key="2">
    <citation type="submission" date="2015-03" db="EMBL/GenBank/DDBJ databases">
        <authorList>
            <person name="Murphy D."/>
        </authorList>
    </citation>
    <scope>NUCLEOTIDE SEQUENCE [LARGE SCALE GENOMIC DNA]</scope>
    <source>
        <strain evidence="3">A125KOH2</strain>
    </source>
</reference>
<dbReference type="EMBL" id="CWJL01000019">
    <property type="protein sequence ID" value="CRY68202.1"/>
    <property type="molecule type" value="Genomic_DNA"/>
</dbReference>
<sequence length="513" mass="57062">MMGWFKRKKKEEPQKAERVREGFFSTHRESGDSATATEALQGKISHLASAQPVAQIVGTMDSMDGGGALQSQHVSGGGTVSDSLFMWYANSNFIGHTMSAIIAQHWLIYKACAMPGRDAIRQGYTIQGEGGEELDPEALKLLKRYDKKMNINKQMRDFVTFGRIFGVRVALFRVESSDDEYYQNPFNEDGVTENSYKGVVQIDPQWCTPDLDAEGLTDPTSPNFYNPTHWLINGKRYHRSHLMIFIPNPVANILKPGYLFGGVSVPQKIMERVYASERTANEAPQLALSKRTTIFKTDAAKALANEAEFNQNMATWIKFRDNFGVKIVDREEDSIEQFDTSLADFDALIMTQYQLVAAGADVPATKLLETQPKGWASSGEYEEASYREGLESLQTHDLTPLLERHHLLLMRSHVAPELNIKPIETCVNWESLDSPTAKEYAEINEINSRADLNLVNSGALDQYDVRDRLIADRNSGYSGIAPAEPPEEPEPPTPAEGGNNGENTAQNGETPAA</sequence>
<dbReference type="RefSeq" id="WP_235801390.1">
    <property type="nucleotide sequence ID" value="NZ_CAWMMU010000019.1"/>
</dbReference>
<dbReference type="Pfam" id="PF06381">
    <property type="entry name" value="Phage_portal_3"/>
    <property type="match status" value="1"/>
</dbReference>
<feature type="region of interest" description="Disordered" evidence="1">
    <location>
        <begin position="1"/>
        <end position="34"/>
    </location>
</feature>
<proteinExistence type="predicted"/>
<protein>
    <submittedName>
        <fullName evidence="3">Phage-associated protein, HI1409 family</fullName>
    </submittedName>
</protein>
<feature type="compositionally biased region" description="Low complexity" evidence="1">
    <location>
        <begin position="495"/>
        <end position="513"/>
    </location>
</feature>
<evidence type="ECO:0000313" key="3">
    <source>
        <dbReference type="EMBL" id="CNI48098.1"/>
    </source>
</evidence>
<feature type="compositionally biased region" description="Basic and acidic residues" evidence="1">
    <location>
        <begin position="10"/>
        <end position="31"/>
    </location>
</feature>
<dbReference type="Proteomes" id="UP000045840">
    <property type="component" value="Unassembled WGS sequence"/>
</dbReference>
<dbReference type="STRING" id="1288385.ERS137968_03303"/>
<evidence type="ECO:0000313" key="4">
    <source>
        <dbReference type="EMBL" id="CRY68202.1"/>
    </source>
</evidence>
<dbReference type="Proteomes" id="UP000044625">
    <property type="component" value="Unassembled WGS sequence"/>
</dbReference>
<feature type="region of interest" description="Disordered" evidence="1">
    <location>
        <begin position="474"/>
        <end position="513"/>
    </location>
</feature>
<evidence type="ECO:0000256" key="1">
    <source>
        <dbReference type="SAM" id="MobiDB-lite"/>
    </source>
</evidence>
<dbReference type="AlphaFoldDB" id="A0A0T9R717"/>
<feature type="domain" description="Anti-CBASS protein Acb1-like N-terminal" evidence="2">
    <location>
        <begin position="98"/>
        <end position="451"/>
    </location>
</feature>
<dbReference type="EMBL" id="CQAZ01000055">
    <property type="protein sequence ID" value="CNI48098.1"/>
    <property type="molecule type" value="Genomic_DNA"/>
</dbReference>
<name>A0A0T9R717_9GAMM</name>
<gene>
    <name evidence="3" type="ORF">ERS008529_04151</name>
    <name evidence="4" type="ORF">ERS137968_03303</name>
</gene>
<dbReference type="InterPro" id="IPR024459">
    <property type="entry name" value="Acb1-like_N"/>
</dbReference>
<reference evidence="4 5" key="1">
    <citation type="submission" date="2015-03" db="EMBL/GenBank/DDBJ databases">
        <authorList>
            <consortium name="Pathogen Informatics"/>
            <person name="Murphy D."/>
        </authorList>
    </citation>
    <scope>NUCLEOTIDE SEQUENCE [LARGE SCALE GENOMIC DNA]</scope>
    <source>
        <strain evidence="5">type strain: CIP110230</strain>
        <strain evidence="4">Type strain: CIP110230</strain>
    </source>
</reference>
<evidence type="ECO:0000259" key="2">
    <source>
        <dbReference type="Pfam" id="PF06381"/>
    </source>
</evidence>
<evidence type="ECO:0000313" key="6">
    <source>
        <dbReference type="Proteomes" id="UP000045840"/>
    </source>
</evidence>
<evidence type="ECO:0000313" key="5">
    <source>
        <dbReference type="Proteomes" id="UP000044625"/>
    </source>
</evidence>
<accession>A0A0T9R717</accession>